<sequence length="95" mass="10750">MLTLHSSLFFPKTKSVASNYFMKINEVDVPHNPGCLIVSNDKFRSVQHRVLAHGVGPRISVACFFNGCITKPEKLYGPVKELISEENPPLYREFN</sequence>
<dbReference type="InterPro" id="IPR044861">
    <property type="entry name" value="IPNS-like_FE2OG_OXY"/>
</dbReference>
<evidence type="ECO:0000313" key="3">
    <source>
        <dbReference type="Proteomes" id="UP000325577"/>
    </source>
</evidence>
<evidence type="ECO:0000259" key="1">
    <source>
        <dbReference type="Pfam" id="PF03171"/>
    </source>
</evidence>
<evidence type="ECO:0000313" key="2">
    <source>
        <dbReference type="EMBL" id="KAA8527753.1"/>
    </source>
</evidence>
<gene>
    <name evidence="2" type="ORF">F0562_035378</name>
</gene>
<dbReference type="Gene3D" id="2.60.120.330">
    <property type="entry name" value="B-lactam Antibiotic, Isopenicillin N Synthase, Chain"/>
    <property type="match status" value="1"/>
</dbReference>
<protein>
    <recommendedName>
        <fullName evidence="1">Isopenicillin N synthase-like Fe(2+) 2OG dioxygenase domain-containing protein</fullName>
    </recommendedName>
</protein>
<dbReference type="SUPFAM" id="SSF51197">
    <property type="entry name" value="Clavaminate synthase-like"/>
    <property type="match status" value="1"/>
</dbReference>
<name>A0A5J5A9W2_9ASTE</name>
<feature type="domain" description="Isopenicillin N synthase-like Fe(2+) 2OG dioxygenase" evidence="1">
    <location>
        <begin position="25"/>
        <end position="66"/>
    </location>
</feature>
<dbReference type="InterPro" id="IPR027443">
    <property type="entry name" value="IPNS-like_sf"/>
</dbReference>
<proteinExistence type="predicted"/>
<keyword evidence="3" id="KW-1185">Reference proteome</keyword>
<dbReference type="Pfam" id="PF03171">
    <property type="entry name" value="2OG-FeII_Oxy"/>
    <property type="match status" value="1"/>
</dbReference>
<dbReference type="AlphaFoldDB" id="A0A5J5A9W2"/>
<reference evidence="2 3" key="1">
    <citation type="submission" date="2019-09" db="EMBL/GenBank/DDBJ databases">
        <title>A chromosome-level genome assembly of the Chinese tupelo Nyssa sinensis.</title>
        <authorList>
            <person name="Yang X."/>
            <person name="Kang M."/>
            <person name="Yang Y."/>
            <person name="Xiong H."/>
            <person name="Wang M."/>
            <person name="Zhang Z."/>
            <person name="Wang Z."/>
            <person name="Wu H."/>
            <person name="Ma T."/>
            <person name="Liu J."/>
            <person name="Xi Z."/>
        </authorList>
    </citation>
    <scope>NUCLEOTIDE SEQUENCE [LARGE SCALE GENOMIC DNA]</scope>
    <source>
        <strain evidence="2">J267</strain>
        <tissue evidence="2">Leaf</tissue>
    </source>
</reference>
<organism evidence="2 3">
    <name type="scientific">Nyssa sinensis</name>
    <dbReference type="NCBI Taxonomy" id="561372"/>
    <lineage>
        <taxon>Eukaryota</taxon>
        <taxon>Viridiplantae</taxon>
        <taxon>Streptophyta</taxon>
        <taxon>Embryophyta</taxon>
        <taxon>Tracheophyta</taxon>
        <taxon>Spermatophyta</taxon>
        <taxon>Magnoliopsida</taxon>
        <taxon>eudicotyledons</taxon>
        <taxon>Gunneridae</taxon>
        <taxon>Pentapetalae</taxon>
        <taxon>asterids</taxon>
        <taxon>Cornales</taxon>
        <taxon>Nyssaceae</taxon>
        <taxon>Nyssa</taxon>
    </lineage>
</organism>
<dbReference type="EMBL" id="CM018045">
    <property type="protein sequence ID" value="KAA8527753.1"/>
    <property type="molecule type" value="Genomic_DNA"/>
</dbReference>
<dbReference type="Proteomes" id="UP000325577">
    <property type="component" value="Linkage Group LG21"/>
</dbReference>
<accession>A0A5J5A9W2</accession>
<dbReference type="OrthoDB" id="288590at2759"/>